<dbReference type="Pfam" id="PF03840">
    <property type="entry name" value="SecG"/>
    <property type="match status" value="1"/>
</dbReference>
<evidence type="ECO:0000256" key="6">
    <source>
        <dbReference type="ARBA" id="ARBA00022989"/>
    </source>
</evidence>
<evidence type="ECO:0000256" key="7">
    <source>
        <dbReference type="ARBA" id="ARBA00023010"/>
    </source>
</evidence>
<keyword evidence="3 9" id="KW-0813">Transport</keyword>
<feature type="transmembrane region" description="Helical" evidence="9">
    <location>
        <begin position="50"/>
        <end position="71"/>
    </location>
</feature>
<evidence type="ECO:0000256" key="4">
    <source>
        <dbReference type="ARBA" id="ARBA00022692"/>
    </source>
</evidence>
<comment type="subcellular location">
    <subcellularLocation>
        <location evidence="9">Cell membrane</location>
        <topology evidence="9">Multi-pass membrane protein</topology>
    </subcellularLocation>
    <subcellularLocation>
        <location evidence="1">Membrane</location>
        <topology evidence="1">Multi-pass membrane protein</topology>
    </subcellularLocation>
</comment>
<evidence type="ECO:0000256" key="1">
    <source>
        <dbReference type="ARBA" id="ARBA00004141"/>
    </source>
</evidence>
<dbReference type="Proteomes" id="UP000178385">
    <property type="component" value="Unassembled WGS sequence"/>
</dbReference>
<dbReference type="GO" id="GO:0005886">
    <property type="term" value="C:plasma membrane"/>
    <property type="evidence" value="ECO:0007669"/>
    <property type="project" value="UniProtKB-SubCell"/>
</dbReference>
<dbReference type="AlphaFoldDB" id="A0A1G1Y3Q1"/>
<proteinExistence type="inferred from homology"/>
<evidence type="ECO:0000256" key="8">
    <source>
        <dbReference type="ARBA" id="ARBA00023136"/>
    </source>
</evidence>
<accession>A0A1G1Y3Q1</accession>
<keyword evidence="9" id="KW-1003">Cell membrane</keyword>
<keyword evidence="8 9" id="KW-0472">Membrane</keyword>
<gene>
    <name evidence="10" type="ORF">A2840_00970</name>
</gene>
<protein>
    <recommendedName>
        <fullName evidence="9">Protein-export membrane protein SecG</fullName>
    </recommendedName>
</protein>
<evidence type="ECO:0000256" key="5">
    <source>
        <dbReference type="ARBA" id="ARBA00022927"/>
    </source>
</evidence>
<sequence length="73" mass="7840">MDKILQIVQLAAAALLVVFILIQQRGAGLGGIFGGESGFYRTKRGAEKVIFILTIVFAIIFIASSLLNVFLGQ</sequence>
<dbReference type="GO" id="GO:0009306">
    <property type="term" value="P:protein secretion"/>
    <property type="evidence" value="ECO:0007669"/>
    <property type="project" value="UniProtKB-UniRule"/>
</dbReference>
<reference evidence="10 11" key="1">
    <citation type="journal article" date="2016" name="Nat. Commun.">
        <title>Thousands of microbial genomes shed light on interconnected biogeochemical processes in an aquifer system.</title>
        <authorList>
            <person name="Anantharaman K."/>
            <person name="Brown C.T."/>
            <person name="Hug L.A."/>
            <person name="Sharon I."/>
            <person name="Castelle C.J."/>
            <person name="Probst A.J."/>
            <person name="Thomas B.C."/>
            <person name="Singh A."/>
            <person name="Wilkins M.J."/>
            <person name="Karaoz U."/>
            <person name="Brodie E.L."/>
            <person name="Williams K.H."/>
            <person name="Hubbard S.S."/>
            <person name="Banfield J.F."/>
        </authorList>
    </citation>
    <scope>NUCLEOTIDE SEQUENCE [LARGE SCALE GENOMIC DNA]</scope>
</reference>
<comment type="similarity">
    <text evidence="2 9">Belongs to the SecG family.</text>
</comment>
<name>A0A1G1Y3Q1_9BACT</name>
<keyword evidence="4 9" id="KW-0812">Transmembrane</keyword>
<evidence type="ECO:0000313" key="10">
    <source>
        <dbReference type="EMBL" id="OGY46973.1"/>
    </source>
</evidence>
<dbReference type="InterPro" id="IPR004692">
    <property type="entry name" value="SecG"/>
</dbReference>
<dbReference type="GO" id="GO:0015450">
    <property type="term" value="F:protein-transporting ATPase activity"/>
    <property type="evidence" value="ECO:0007669"/>
    <property type="project" value="UniProtKB-UniRule"/>
</dbReference>
<evidence type="ECO:0000256" key="2">
    <source>
        <dbReference type="ARBA" id="ARBA00008445"/>
    </source>
</evidence>
<evidence type="ECO:0000256" key="9">
    <source>
        <dbReference type="RuleBase" id="RU365087"/>
    </source>
</evidence>
<comment type="caution">
    <text evidence="9">Lacks conserved residue(s) required for the propagation of feature annotation.</text>
</comment>
<evidence type="ECO:0000313" key="11">
    <source>
        <dbReference type="Proteomes" id="UP000178385"/>
    </source>
</evidence>
<keyword evidence="6 9" id="KW-1133">Transmembrane helix</keyword>
<comment type="caution">
    <text evidence="10">The sequence shown here is derived from an EMBL/GenBank/DDBJ whole genome shotgun (WGS) entry which is preliminary data.</text>
</comment>
<keyword evidence="7 9" id="KW-0811">Translocation</keyword>
<comment type="function">
    <text evidence="9">Involved in protein export. Participates in an early event of protein translocation.</text>
</comment>
<organism evidence="10 11">
    <name type="scientific">Candidatus Buchananbacteria bacterium RIFCSPHIGHO2_01_FULL_47_11b</name>
    <dbReference type="NCBI Taxonomy" id="1797537"/>
    <lineage>
        <taxon>Bacteria</taxon>
        <taxon>Candidatus Buchananiibacteriota</taxon>
    </lineage>
</organism>
<dbReference type="NCBIfam" id="TIGR00810">
    <property type="entry name" value="secG"/>
    <property type="match status" value="1"/>
</dbReference>
<evidence type="ECO:0000256" key="3">
    <source>
        <dbReference type="ARBA" id="ARBA00022448"/>
    </source>
</evidence>
<keyword evidence="5 9" id="KW-0653">Protein transport</keyword>
<dbReference type="EMBL" id="MHIG01000019">
    <property type="protein sequence ID" value="OGY46973.1"/>
    <property type="molecule type" value="Genomic_DNA"/>
</dbReference>